<evidence type="ECO:0000256" key="1">
    <source>
        <dbReference type="SAM" id="MobiDB-lite"/>
    </source>
</evidence>
<dbReference type="InterPro" id="IPR012337">
    <property type="entry name" value="RNaseH-like_sf"/>
</dbReference>
<organism evidence="3 4">
    <name type="scientific">Ignelater luminosus</name>
    <name type="common">Cucubano</name>
    <name type="synonym">Pyrophorus luminosus</name>
    <dbReference type="NCBI Taxonomy" id="2038154"/>
    <lineage>
        <taxon>Eukaryota</taxon>
        <taxon>Metazoa</taxon>
        <taxon>Ecdysozoa</taxon>
        <taxon>Arthropoda</taxon>
        <taxon>Hexapoda</taxon>
        <taxon>Insecta</taxon>
        <taxon>Pterygota</taxon>
        <taxon>Neoptera</taxon>
        <taxon>Endopterygota</taxon>
        <taxon>Coleoptera</taxon>
        <taxon>Polyphaga</taxon>
        <taxon>Elateriformia</taxon>
        <taxon>Elateroidea</taxon>
        <taxon>Elateridae</taxon>
        <taxon>Agrypninae</taxon>
        <taxon>Pyrophorini</taxon>
        <taxon>Ignelater</taxon>
    </lineage>
</organism>
<dbReference type="GO" id="GO:0015074">
    <property type="term" value="P:DNA integration"/>
    <property type="evidence" value="ECO:0007669"/>
    <property type="project" value="InterPro"/>
</dbReference>
<keyword evidence="4" id="KW-1185">Reference proteome</keyword>
<feature type="domain" description="Integrase catalytic" evidence="2">
    <location>
        <begin position="370"/>
        <end position="423"/>
    </location>
</feature>
<protein>
    <recommendedName>
        <fullName evidence="2">Integrase catalytic domain-containing protein</fullName>
    </recommendedName>
</protein>
<dbReference type="EMBL" id="VTPC01089970">
    <property type="protein sequence ID" value="KAF2885329.1"/>
    <property type="molecule type" value="Genomic_DNA"/>
</dbReference>
<feature type="region of interest" description="Disordered" evidence="1">
    <location>
        <begin position="591"/>
        <end position="613"/>
    </location>
</feature>
<dbReference type="PANTHER" id="PTHR37984:SF7">
    <property type="entry name" value="INTEGRASE CATALYTIC DOMAIN-CONTAINING PROTEIN"/>
    <property type="match status" value="1"/>
</dbReference>
<proteinExistence type="predicted"/>
<dbReference type="AlphaFoldDB" id="A0A8K0G480"/>
<evidence type="ECO:0000313" key="4">
    <source>
        <dbReference type="Proteomes" id="UP000801492"/>
    </source>
</evidence>
<dbReference type="GO" id="GO:0003676">
    <property type="term" value="F:nucleic acid binding"/>
    <property type="evidence" value="ECO:0007669"/>
    <property type="project" value="InterPro"/>
</dbReference>
<gene>
    <name evidence="3" type="ORF">ILUMI_20861</name>
</gene>
<dbReference type="Proteomes" id="UP000801492">
    <property type="component" value="Unassembled WGS sequence"/>
</dbReference>
<dbReference type="PROSITE" id="PS50994">
    <property type="entry name" value="INTEGRASE"/>
    <property type="match status" value="1"/>
</dbReference>
<dbReference type="PANTHER" id="PTHR37984">
    <property type="entry name" value="PROTEIN CBG26694"/>
    <property type="match status" value="1"/>
</dbReference>
<accession>A0A8K0G480</accession>
<dbReference type="OrthoDB" id="8061005at2759"/>
<evidence type="ECO:0000259" key="2">
    <source>
        <dbReference type="PROSITE" id="PS50994"/>
    </source>
</evidence>
<reference evidence="3" key="1">
    <citation type="submission" date="2019-08" db="EMBL/GenBank/DDBJ databases">
        <title>The genome of the North American firefly Photinus pyralis.</title>
        <authorList>
            <consortium name="Photinus pyralis genome working group"/>
            <person name="Fallon T.R."/>
            <person name="Sander Lower S.E."/>
            <person name="Weng J.-K."/>
        </authorList>
    </citation>
    <scope>NUCLEOTIDE SEQUENCE</scope>
    <source>
        <strain evidence="3">TRF0915ILg1</strain>
        <tissue evidence="3">Whole body</tissue>
    </source>
</reference>
<dbReference type="SUPFAM" id="SSF53098">
    <property type="entry name" value="Ribonuclease H-like"/>
    <property type="match status" value="1"/>
</dbReference>
<dbReference type="InterPro" id="IPR036397">
    <property type="entry name" value="RNaseH_sf"/>
</dbReference>
<sequence length="637" mass="73018">MADSRGISPIRMDGNVAENWRIWRSRFENYLKATEIRKKTAEVQCAQLLHLIGKKGFKIYKTFDIKEDEKDKLEVLLNKFDAHFLPKENLTYERYLFMMKRQQEGQILEDFITELVEQAQKCKLGDLHDGLIKCMITCGVRNEAIREKLLRNDSLMLEEAIEQTKIIEKSQEQSKQMGSTGEGDSLEVIGQCMLACKKNNKKYNIDFYIVQSDTSAILGLNSCLTMNVIKKVDSVSTNANCKDLVKIYKDVFVGIGCLSKPYHIKLKNDAKPVAHPTRRVPLALMPQLKNCLDQLVKQNVIEKVEGAADWVNSLIWQKNLSFGHTCLNELKQVIDFCYLCQKYSNSQAPEPLRSHDLHVLPWSKVACDRHGIPLTLVTDGGPQSTSDIFKKFSKEWEFTHIFSSPTYAKSNGMAERNVQTAKNIDERKDIYLALLIYRNMPISGNYSPSQVLMSRKLRSIVPTNEIEFQPKVIDVVKYNQFLNNNQQVQERTFDHKCIRELSEIQNGTKVVVQLKPKGNWIPAVIVRKLKYRTYVVKTNNGSEYVRNRIFIKVVPNTKLNPCLLDSKTVKREENENSKKCYIDLSVSNETLDNDVSDNNEGQSDIESSVSDNNNVNHVNPLVIRTGRVVKPPDRLNL</sequence>
<name>A0A8K0G480_IGNLU</name>
<dbReference type="InterPro" id="IPR050951">
    <property type="entry name" value="Retrovirus_Pol_polyprotein"/>
</dbReference>
<evidence type="ECO:0000313" key="3">
    <source>
        <dbReference type="EMBL" id="KAF2885329.1"/>
    </source>
</evidence>
<dbReference type="InterPro" id="IPR001584">
    <property type="entry name" value="Integrase_cat-core"/>
</dbReference>
<comment type="caution">
    <text evidence="3">The sequence shown here is derived from an EMBL/GenBank/DDBJ whole genome shotgun (WGS) entry which is preliminary data.</text>
</comment>
<dbReference type="Gene3D" id="3.30.420.10">
    <property type="entry name" value="Ribonuclease H-like superfamily/Ribonuclease H"/>
    <property type="match status" value="1"/>
</dbReference>